<proteinExistence type="inferred from homology"/>
<keyword evidence="3" id="KW-1185">Reference proteome</keyword>
<gene>
    <name evidence="2" type="ORF">SAMEA4364220_00571</name>
</gene>
<evidence type="ECO:0000313" key="3">
    <source>
        <dbReference type="Proteomes" id="UP000215383"/>
    </source>
</evidence>
<dbReference type="Proteomes" id="UP000215383">
    <property type="component" value="Chromosome 1"/>
</dbReference>
<dbReference type="PANTHER" id="PTHR38449">
    <property type="entry name" value="REGULATORY PROTEIN TM_1690-RELATED"/>
    <property type="match status" value="1"/>
</dbReference>
<evidence type="ECO:0000313" key="2">
    <source>
        <dbReference type="EMBL" id="SNU96355.1"/>
    </source>
</evidence>
<dbReference type="InterPro" id="IPR007169">
    <property type="entry name" value="RemA-like"/>
</dbReference>
<dbReference type="NCBIfam" id="NF003315">
    <property type="entry name" value="PRK04323.1"/>
    <property type="match status" value="1"/>
</dbReference>
<organism evidence="2 3">
    <name type="scientific">Megamonas hypermegale</name>
    <dbReference type="NCBI Taxonomy" id="158847"/>
    <lineage>
        <taxon>Bacteria</taxon>
        <taxon>Bacillati</taxon>
        <taxon>Bacillota</taxon>
        <taxon>Negativicutes</taxon>
        <taxon>Selenomonadales</taxon>
        <taxon>Selenomonadaceae</taxon>
        <taxon>Megamonas</taxon>
    </lineage>
</organism>
<dbReference type="GeneID" id="78506602"/>
<name>A0A239TF90_9FIRM</name>
<comment type="similarity">
    <text evidence="1">Belongs to the RemA family.</text>
</comment>
<dbReference type="AlphaFoldDB" id="A0A239TF90"/>
<reference evidence="2 3" key="1">
    <citation type="submission" date="2017-06" db="EMBL/GenBank/DDBJ databases">
        <authorList>
            <consortium name="Pathogen Informatics"/>
        </authorList>
    </citation>
    <scope>NUCLEOTIDE SEQUENCE [LARGE SCALE GENOMIC DNA]</scope>
    <source>
        <strain evidence="2 3">NCTC10570</strain>
    </source>
</reference>
<dbReference type="EMBL" id="LT906446">
    <property type="protein sequence ID" value="SNU96355.1"/>
    <property type="molecule type" value="Genomic_DNA"/>
</dbReference>
<dbReference type="OrthoDB" id="5432174at2"/>
<accession>A0A239TF90</accession>
<dbReference type="RefSeq" id="WP_027890882.1">
    <property type="nucleotide sequence ID" value="NZ_CALXYH010000038.1"/>
</dbReference>
<dbReference type="HAMAP" id="MF_01503">
    <property type="entry name" value="RemA"/>
    <property type="match status" value="1"/>
</dbReference>
<dbReference type="Pfam" id="PF04025">
    <property type="entry name" value="RemA-like"/>
    <property type="match status" value="1"/>
</dbReference>
<sequence>MKVNLINIGYGNIVAANRIISIIGPESAPVKRIIQDAKEAKNLIDATFGKKTRSVIIMDSGHVILSAVQPETVASRINIEIRREKD</sequence>
<dbReference type="NCBIfam" id="NF046064">
    <property type="entry name" value="MtxBflmRegRemA"/>
    <property type="match status" value="1"/>
</dbReference>
<dbReference type="eggNOG" id="COG2052">
    <property type="taxonomic scope" value="Bacteria"/>
</dbReference>
<protein>
    <recommendedName>
        <fullName evidence="1">Putative regulatory protein SAMEA4364220_00571</fullName>
    </recommendedName>
</protein>
<evidence type="ECO:0000256" key="1">
    <source>
        <dbReference type="HAMAP-Rule" id="MF_01503"/>
    </source>
</evidence>
<dbReference type="PANTHER" id="PTHR38449:SF1">
    <property type="entry name" value="REGULATORY PROTEIN SSL2874-RELATED"/>
    <property type="match status" value="1"/>
</dbReference>